<evidence type="ECO:0000256" key="1">
    <source>
        <dbReference type="ARBA" id="ARBA00023125"/>
    </source>
</evidence>
<proteinExistence type="predicted"/>
<keyword evidence="1" id="KW-0238">DNA-binding</keyword>
<dbReference type="Gene3D" id="1.10.1660.10">
    <property type="match status" value="1"/>
</dbReference>
<dbReference type="OrthoDB" id="9773308at2"/>
<dbReference type="SUPFAM" id="SSF46955">
    <property type="entry name" value="Putative DNA-binding domain"/>
    <property type="match status" value="1"/>
</dbReference>
<dbReference type="Proteomes" id="UP000284277">
    <property type="component" value="Unassembled WGS sequence"/>
</dbReference>
<evidence type="ECO:0000313" key="4">
    <source>
        <dbReference type="Proteomes" id="UP000284277"/>
    </source>
</evidence>
<feature type="domain" description="HTH merR-type" evidence="2">
    <location>
        <begin position="8"/>
        <end position="77"/>
    </location>
</feature>
<dbReference type="InterPro" id="IPR011256">
    <property type="entry name" value="Reg_factor_effector_dom_sf"/>
</dbReference>
<evidence type="ECO:0000313" key="3">
    <source>
        <dbReference type="EMBL" id="RKD34939.1"/>
    </source>
</evidence>
<dbReference type="SUPFAM" id="SSF55136">
    <property type="entry name" value="Probable bacterial effector-binding domain"/>
    <property type="match status" value="1"/>
</dbReference>
<dbReference type="PROSITE" id="PS50937">
    <property type="entry name" value="HTH_MERR_2"/>
    <property type="match status" value="1"/>
</dbReference>
<sequence length="275" mass="32016">MSGNNKQYLTTKEFAHLCGVSKHTLFHYDEVGILKPELVKQNGYRYYSIKQFFTYDIIHILKQAGSSLSEIKAYMNDYNPDLFLSILRQKEMQLEAEIKKTNLMRNKILATIETTEEALRCVYGVPYLEDCREEYYIVVKMMEEASAKQELEKLRDHFEYCDELSGETELLLGAILKKEDILSGEYMRVSYYSSKIRAYINSERVHTKKAGIYAVAIHKGSYEQTFETYNQLKLFIEKNHMVIHGDAYEDDMLSHLAGVESNEYVVKIQIPVAPM</sequence>
<dbReference type="CDD" id="cd04782">
    <property type="entry name" value="HTH_BltR"/>
    <property type="match status" value="1"/>
</dbReference>
<dbReference type="SMART" id="SM00422">
    <property type="entry name" value="HTH_MERR"/>
    <property type="match status" value="1"/>
</dbReference>
<reference evidence="3 4" key="1">
    <citation type="submission" date="2016-08" db="EMBL/GenBank/DDBJ databases">
        <title>A new outlook on sporulation: Clostridium algidixylanolyticum.</title>
        <authorList>
            <person name="Poppleton D.I."/>
            <person name="Gribaldo S."/>
        </authorList>
    </citation>
    <scope>NUCLEOTIDE SEQUENCE [LARGE SCALE GENOMIC DNA]</scope>
    <source>
        <strain evidence="3 4">SPL73</strain>
    </source>
</reference>
<accession>A0A419TBT1</accession>
<comment type="caution">
    <text evidence="3">The sequence shown here is derived from an EMBL/GenBank/DDBJ whole genome shotgun (WGS) entry which is preliminary data.</text>
</comment>
<dbReference type="InterPro" id="IPR047057">
    <property type="entry name" value="MerR_fam"/>
</dbReference>
<dbReference type="InterPro" id="IPR009061">
    <property type="entry name" value="DNA-bd_dom_put_sf"/>
</dbReference>
<dbReference type="PANTHER" id="PTHR30204">
    <property type="entry name" value="REDOX-CYCLING DRUG-SENSING TRANSCRIPTIONAL ACTIVATOR SOXR"/>
    <property type="match status" value="1"/>
</dbReference>
<gene>
    <name evidence="3" type="ORF">BET01_00865</name>
</gene>
<dbReference type="GO" id="GO:0003677">
    <property type="term" value="F:DNA binding"/>
    <property type="evidence" value="ECO:0007669"/>
    <property type="project" value="UniProtKB-KW"/>
</dbReference>
<dbReference type="AlphaFoldDB" id="A0A419TBT1"/>
<protein>
    <recommendedName>
        <fullName evidence="2">HTH merR-type domain-containing protein</fullName>
    </recommendedName>
</protein>
<keyword evidence="4" id="KW-1185">Reference proteome</keyword>
<evidence type="ECO:0000259" key="2">
    <source>
        <dbReference type="PROSITE" id="PS50937"/>
    </source>
</evidence>
<dbReference type="InterPro" id="IPR000551">
    <property type="entry name" value="MerR-type_HTH_dom"/>
</dbReference>
<organism evidence="3 4">
    <name type="scientific">Lacrimispora algidixylanolytica</name>
    <dbReference type="NCBI Taxonomy" id="94868"/>
    <lineage>
        <taxon>Bacteria</taxon>
        <taxon>Bacillati</taxon>
        <taxon>Bacillota</taxon>
        <taxon>Clostridia</taxon>
        <taxon>Lachnospirales</taxon>
        <taxon>Lachnospiraceae</taxon>
        <taxon>Lacrimispora</taxon>
    </lineage>
</organism>
<dbReference type="GO" id="GO:0003700">
    <property type="term" value="F:DNA-binding transcription factor activity"/>
    <property type="evidence" value="ECO:0007669"/>
    <property type="project" value="InterPro"/>
</dbReference>
<dbReference type="Gene3D" id="3.20.80.10">
    <property type="entry name" value="Regulatory factor, effector binding domain"/>
    <property type="match status" value="1"/>
</dbReference>
<name>A0A419TBT1_9FIRM</name>
<dbReference type="EMBL" id="MCIA01000001">
    <property type="protein sequence ID" value="RKD34939.1"/>
    <property type="molecule type" value="Genomic_DNA"/>
</dbReference>
<dbReference type="RefSeq" id="WP_120194873.1">
    <property type="nucleotide sequence ID" value="NZ_MCIA01000001.1"/>
</dbReference>
<dbReference type="PANTHER" id="PTHR30204:SF85">
    <property type="entry name" value="MULTIDRUG-EFFLUX TRANSPORTER 2 REGULATOR"/>
    <property type="match status" value="1"/>
</dbReference>
<dbReference type="Pfam" id="PF00376">
    <property type="entry name" value="MerR"/>
    <property type="match status" value="1"/>
</dbReference>